<proteinExistence type="predicted"/>
<dbReference type="VEuPathDB" id="FungiDB:H257_15403"/>
<dbReference type="SUPFAM" id="SSF56672">
    <property type="entry name" value="DNA/RNA polymerases"/>
    <property type="match status" value="1"/>
</dbReference>
<dbReference type="AlphaFoldDB" id="W4FMX3"/>
<evidence type="ECO:0008006" key="2">
    <source>
        <dbReference type="Google" id="ProtNLM"/>
    </source>
</evidence>
<dbReference type="Gene3D" id="3.10.10.10">
    <property type="entry name" value="HIV Type 1 Reverse Transcriptase, subunit A, domain 1"/>
    <property type="match status" value="1"/>
</dbReference>
<sequence length="151" mass="17048">MEEVWDFVDQPYMTPGVATLRMEELSDDIDEEKGMCCATPELGTTPSLADTETVRIVLMAKAAAPRIFLKKDLGDLWMTIDFMGPINAFTETMPWPLPNLDVAMGVLKNSRVYFTLAWMKGYWQLTLHPNSQKYYSFMTPGVGKPTRVLTG</sequence>
<organism evidence="1">
    <name type="scientific">Aphanomyces astaci</name>
    <name type="common">Crayfish plague agent</name>
    <dbReference type="NCBI Taxonomy" id="112090"/>
    <lineage>
        <taxon>Eukaryota</taxon>
        <taxon>Sar</taxon>
        <taxon>Stramenopiles</taxon>
        <taxon>Oomycota</taxon>
        <taxon>Saprolegniomycetes</taxon>
        <taxon>Saprolegniales</taxon>
        <taxon>Verrucalvaceae</taxon>
        <taxon>Aphanomyces</taxon>
    </lineage>
</organism>
<dbReference type="GeneID" id="20817399"/>
<dbReference type="InterPro" id="IPR043502">
    <property type="entry name" value="DNA/RNA_pol_sf"/>
</dbReference>
<accession>W4FMX3</accession>
<evidence type="ECO:0000313" key="1">
    <source>
        <dbReference type="EMBL" id="ETV68862.1"/>
    </source>
</evidence>
<dbReference type="Gene3D" id="3.30.70.270">
    <property type="match status" value="1"/>
</dbReference>
<dbReference type="OrthoDB" id="94509at2759"/>
<protein>
    <recommendedName>
        <fullName evidence="2">Reverse transcriptase domain-containing protein</fullName>
    </recommendedName>
</protein>
<dbReference type="InterPro" id="IPR043128">
    <property type="entry name" value="Rev_trsase/Diguanyl_cyclase"/>
</dbReference>
<dbReference type="EMBL" id="KI913182">
    <property type="protein sequence ID" value="ETV68862.1"/>
    <property type="molecule type" value="Genomic_DNA"/>
</dbReference>
<dbReference type="RefSeq" id="XP_009841816.1">
    <property type="nucleotide sequence ID" value="XM_009843514.1"/>
</dbReference>
<gene>
    <name evidence="1" type="ORF">H257_15403</name>
</gene>
<name>W4FMX3_APHAT</name>
<reference evidence="1" key="1">
    <citation type="submission" date="2013-12" db="EMBL/GenBank/DDBJ databases">
        <title>The Genome Sequence of Aphanomyces astaci APO3.</title>
        <authorList>
            <consortium name="The Broad Institute Genomics Platform"/>
            <person name="Russ C."/>
            <person name="Tyler B."/>
            <person name="van West P."/>
            <person name="Dieguez-Uribeondo J."/>
            <person name="Young S.K."/>
            <person name="Zeng Q."/>
            <person name="Gargeya S."/>
            <person name="Fitzgerald M."/>
            <person name="Abouelleil A."/>
            <person name="Alvarado L."/>
            <person name="Chapman S.B."/>
            <person name="Gainer-Dewar J."/>
            <person name="Goldberg J."/>
            <person name="Griggs A."/>
            <person name="Gujja S."/>
            <person name="Hansen M."/>
            <person name="Howarth C."/>
            <person name="Imamovic A."/>
            <person name="Ireland A."/>
            <person name="Larimer J."/>
            <person name="McCowan C."/>
            <person name="Murphy C."/>
            <person name="Pearson M."/>
            <person name="Poon T.W."/>
            <person name="Priest M."/>
            <person name="Roberts A."/>
            <person name="Saif S."/>
            <person name="Shea T."/>
            <person name="Sykes S."/>
            <person name="Wortman J."/>
            <person name="Nusbaum C."/>
            <person name="Birren B."/>
        </authorList>
    </citation>
    <scope>NUCLEOTIDE SEQUENCE [LARGE SCALE GENOMIC DNA]</scope>
    <source>
        <strain evidence="1">APO3</strain>
    </source>
</reference>